<protein>
    <submittedName>
        <fullName evidence="2">Uncharacterized protein</fullName>
    </submittedName>
</protein>
<sequence>MTSKKLPHSGQNATSNLHKQQHQKNTKNSVNQTGVPPKISYTVAHAIPGRIRFRIPRLGGDSEYANKLQQLIASDSRIKDVRINPSAASIVISYQRGNVTDSKMRSHLIHLIQNAPNIALPAKTTTKPIVGAIFDAVINFIDSTRNINQARQASSYQQSKKDIWERVLEGAKTFIKGIKSATMFILPNKRSPSPISDRQPPLQPSPL</sequence>
<gene>
    <name evidence="2" type="ORF">I8751_28250</name>
</gene>
<organism evidence="2 3">
    <name type="scientific">Atlanticothrix silvestris CENA357</name>
    <dbReference type="NCBI Taxonomy" id="1725252"/>
    <lineage>
        <taxon>Bacteria</taxon>
        <taxon>Bacillati</taxon>
        <taxon>Cyanobacteriota</taxon>
        <taxon>Cyanophyceae</taxon>
        <taxon>Nostocales</taxon>
        <taxon>Nodulariaceae</taxon>
        <taxon>Atlanticothrix</taxon>
        <taxon>Atlanticothrix silvestris</taxon>
    </lineage>
</organism>
<dbReference type="EMBL" id="JAECZB010000105">
    <property type="protein sequence ID" value="MBH8556157.1"/>
    <property type="molecule type" value="Genomic_DNA"/>
</dbReference>
<evidence type="ECO:0000313" key="2">
    <source>
        <dbReference type="EMBL" id="MBH8556157.1"/>
    </source>
</evidence>
<feature type="compositionally biased region" description="Polar residues" evidence="1">
    <location>
        <begin position="1"/>
        <end position="18"/>
    </location>
</feature>
<dbReference type="RefSeq" id="WP_214442352.1">
    <property type="nucleotide sequence ID" value="NZ_JAECZB010000105.1"/>
</dbReference>
<dbReference type="Proteomes" id="UP000599391">
    <property type="component" value="Unassembled WGS sequence"/>
</dbReference>
<feature type="region of interest" description="Disordered" evidence="1">
    <location>
        <begin position="1"/>
        <end position="37"/>
    </location>
</feature>
<dbReference type="Pfam" id="PF19991">
    <property type="entry name" value="HMA_2"/>
    <property type="match status" value="1"/>
</dbReference>
<accession>A0A8J7L6X4</accession>
<reference evidence="2 3" key="1">
    <citation type="journal article" date="2021" name="Int. J. Syst. Evol. Microbiol.">
        <title>Amazonocrinis nigriterrae gen. nov., sp. nov., Atlanticothrix silvestris gen. nov., sp. nov. and Dendronalium phyllosphericum gen. nov., sp. nov., nostocacean cyanobacteria from Brazilian environments.</title>
        <authorList>
            <person name="Alvarenga D.O."/>
            <person name="Andreote A.P.D."/>
            <person name="Branco L.H.Z."/>
            <person name="Delbaje E."/>
            <person name="Cruz R.B."/>
            <person name="Varani A.M."/>
            <person name="Fiore M.F."/>
        </authorList>
    </citation>
    <scope>NUCLEOTIDE SEQUENCE [LARGE SCALE GENOMIC DNA]</scope>
    <source>
        <strain evidence="2 3">CENA357</strain>
    </source>
</reference>
<name>A0A8J7L6X4_9CYAN</name>
<dbReference type="AlphaFoldDB" id="A0A8J7L6X4"/>
<evidence type="ECO:0000256" key="1">
    <source>
        <dbReference type="SAM" id="MobiDB-lite"/>
    </source>
</evidence>
<comment type="caution">
    <text evidence="2">The sequence shown here is derived from an EMBL/GenBank/DDBJ whole genome shotgun (WGS) entry which is preliminary data.</text>
</comment>
<evidence type="ECO:0000313" key="3">
    <source>
        <dbReference type="Proteomes" id="UP000599391"/>
    </source>
</evidence>
<keyword evidence="3" id="KW-1185">Reference proteome</keyword>
<proteinExistence type="predicted"/>